<proteinExistence type="predicted"/>
<protein>
    <submittedName>
        <fullName evidence="1">Uncharacterized protein</fullName>
    </submittedName>
</protein>
<sequence length="195" mass="20918">MSGSSKKPVIVGGHELAAIYDGAPRNVSQWIQRGSLTYDEAKVLSGKPYWTLQFAVKLGESFTRPKAPNMSIVEELIEQQSPGRTLVSALTVHRSDLPAIVGKQEIVAMVGQEPTSWLPSLDHAIDAGTFAEPDWRMGGGSPLWLLDNALVGIEKMRAVARTNPVAADEAVIEALRAGTYDGPGSRVLSKGPKKS</sequence>
<name>A0ABN2W880_9ACTN</name>
<accession>A0ABN2W880</accession>
<evidence type="ECO:0000313" key="2">
    <source>
        <dbReference type="Proteomes" id="UP001500897"/>
    </source>
</evidence>
<dbReference type="EMBL" id="BAAANS010000002">
    <property type="protein sequence ID" value="GAA2084396.1"/>
    <property type="molecule type" value="Genomic_DNA"/>
</dbReference>
<dbReference type="RefSeq" id="WP_344549853.1">
    <property type="nucleotide sequence ID" value="NZ_BAAANS010000002.1"/>
</dbReference>
<comment type="caution">
    <text evidence="1">The sequence shown here is derived from an EMBL/GenBank/DDBJ whole genome shotgun (WGS) entry which is preliminary data.</text>
</comment>
<dbReference type="Proteomes" id="UP001500897">
    <property type="component" value="Unassembled WGS sequence"/>
</dbReference>
<gene>
    <name evidence="1" type="ORF">GCM10009759_03390</name>
</gene>
<evidence type="ECO:0000313" key="1">
    <source>
        <dbReference type="EMBL" id="GAA2084396.1"/>
    </source>
</evidence>
<keyword evidence="2" id="KW-1185">Reference proteome</keyword>
<reference evidence="1 2" key="1">
    <citation type="journal article" date="2019" name="Int. J. Syst. Evol. Microbiol.">
        <title>The Global Catalogue of Microorganisms (GCM) 10K type strain sequencing project: providing services to taxonomists for standard genome sequencing and annotation.</title>
        <authorList>
            <consortium name="The Broad Institute Genomics Platform"/>
            <consortium name="The Broad Institute Genome Sequencing Center for Infectious Disease"/>
            <person name="Wu L."/>
            <person name="Ma J."/>
        </authorList>
    </citation>
    <scope>NUCLEOTIDE SEQUENCE [LARGE SCALE GENOMIC DNA]</scope>
    <source>
        <strain evidence="1 2">JCM 14559</strain>
    </source>
</reference>
<organism evidence="1 2">
    <name type="scientific">Kitasatospora saccharophila</name>
    <dbReference type="NCBI Taxonomy" id="407973"/>
    <lineage>
        <taxon>Bacteria</taxon>
        <taxon>Bacillati</taxon>
        <taxon>Actinomycetota</taxon>
        <taxon>Actinomycetes</taxon>
        <taxon>Kitasatosporales</taxon>
        <taxon>Streptomycetaceae</taxon>
        <taxon>Kitasatospora</taxon>
    </lineage>
</organism>